<dbReference type="InterPro" id="IPR022385">
    <property type="entry name" value="Rhs_assc_core"/>
</dbReference>
<sequence length="1574" mass="174498">MAASTSVHSNAFNFMSFMEGGVDPRTGQFTFAISLPDIKANYLRGPSVPLNLAYNPLNRQDSGYGYGWNLQLSQYTPSNQILSLSTGETFKVTGSDTVSGQLVMKEKKLDSFHFHQLDETHYRVVHKSGLVEILEVLGSTQNEVALPVAIRSPTGHTVTLGYVPFSGSQQILAWVKDDSDQTLLTLNRQSTFLEVLLQPFAGPDGGPLARFVMTLEGADKYVSRITLPTENEASWRFGYNRIRDHLCIISVETPTGGREDIFYQDAGHQFPEGSGRTPLPRVTRHLTTPGFGQPEVDVRYTYKLPNSDTETNFLGNGLRLSWDDDGLDNLYKYIGAYEYVCIETLWVLDESETEAQPVRKIERKFNQFHLLTHETTTQNNNVETVETTYYLTPGVEFDQQPNYCQLPKTVRTSWSLLNNPNRRRSETVSSTYDTHGNLREQTQANGVIETSTWYPAAGGDGCPADPEGFVRQLKEQTVTPAPSPNGQAPTLCTRYRYKALSEVGDCLPEDCPPEDLPLKEWLTVESETLVQLGSSETELERTVFEHVNDRTDAFLHGRVARQTVTLNGKDTLTDYAYSTLDSPLFKESVLQTVETLTGFDHGQEGRNVQKVITLWHSVLNGEPLLNRDDNNVEIHYDYDALRRVIRETVAPGTAFSAFRRYEYFLCAHAGEQAEQWMFDVKQVKTCTKFDGLNRAIYEERDDADNPSRASTPRQIYAAAYDAFGHLITESEHDWLGEDVRILTTEYEYDDWGEQYCVTDPEGVKTFEQTDPIGTSESQGPIQRSWREGLLPTPKVSGVTETWLNLFEKPIRTERLDLAEQPVSLHRYFYDGLGRTVKEIVGFPEFERVTLYGYDAFDRMIENTLPDTAVVRRSYAAHSREDLPISISVNDIELGTQLFDGLDRMTQSSTGGREQVFTYEPGQTQPHTVTTPSGKVIEYEYQPELGTEPLRRSLAGSILADYEYDRENARLTGCQEQGLRLTREYYSTGEPKSEQRTVEGSEYTMHYRYSRLGRLYVYTDVLGQEQSYRYDAQGRLEQTQMGTTVSTFTYDSLGQTASIHTHDSLSGQSIGITLQYDEFGREILRTFDLDGVEQQLRQVYNDVDGLKQRTLRQGAVVLRDESYVYDLRGRLTDYTCTGTQPPIDPYNKPIDRQVFSFDALDNIKVVLTYFPGGPNRAIYTYDTASDPTQLLRVANNHADYPDIELAYNLDGHLIRDEENRTLEYDPLGRLISVSGLSGEPPAGYSYDPLDTLTGLDDGSGQEQRFYQGSELSSQIKGANSSTFLRAEGVVLAERQAGADPKSLLLAGDNKNSVLCEISQSATKAVVYAPYGHRVDEASIRSHLGYNGERRETQTGWYLLGKGYRAFNPLLMRFHSPDSWSPFGEGGLNAYAYCEGDPGKVDPSGHFGAGALILAVIAAGAGVGAAFTEGKTQIALAVVSAIVGVTAIVSLLPSAGRPLGRTGGGGYGARAGGATGARATTSSPSAPRQASPARALSAPAQSQPSSASGGSTTPPATPLMGQPILPLAVKPPPPPYAPPPAYSSPFISKPLPVHVFGSGASAQKERVVAMSAIRRS</sequence>
<evidence type="ECO:0000313" key="5">
    <source>
        <dbReference type="EMBL" id="AUO48211.1"/>
    </source>
</evidence>
<evidence type="ECO:0000256" key="3">
    <source>
        <dbReference type="SAM" id="Phobius"/>
    </source>
</evidence>
<dbReference type="SUPFAM" id="SSF56399">
    <property type="entry name" value="ADP-ribosylation"/>
    <property type="match status" value="1"/>
</dbReference>
<evidence type="ECO:0000256" key="2">
    <source>
        <dbReference type="SAM" id="MobiDB-lite"/>
    </source>
</evidence>
<feature type="compositionally biased region" description="Low complexity" evidence="2">
    <location>
        <begin position="1474"/>
        <end position="1512"/>
    </location>
</feature>
<evidence type="ECO:0000259" key="4">
    <source>
        <dbReference type="Pfam" id="PF25023"/>
    </source>
</evidence>
<dbReference type="NCBIfam" id="TIGR03696">
    <property type="entry name" value="Rhs_assc_core"/>
    <property type="match status" value="1"/>
</dbReference>
<dbReference type="Gene3D" id="2.180.10.10">
    <property type="entry name" value="RHS repeat-associated core"/>
    <property type="match status" value="1"/>
</dbReference>
<dbReference type="InterPro" id="IPR056823">
    <property type="entry name" value="TEN-like_YD-shell"/>
</dbReference>
<feature type="compositionally biased region" description="Pro residues" evidence="2">
    <location>
        <begin position="1527"/>
        <end position="1540"/>
    </location>
</feature>
<feature type="transmembrane region" description="Helical" evidence="3">
    <location>
        <begin position="1405"/>
        <end position="1425"/>
    </location>
</feature>
<feature type="compositionally biased region" description="Gly residues" evidence="2">
    <location>
        <begin position="1461"/>
        <end position="1473"/>
    </location>
</feature>
<evidence type="ECO:0000256" key="1">
    <source>
        <dbReference type="ARBA" id="ARBA00022737"/>
    </source>
</evidence>
<name>A0ABN5GGE7_PSEO1</name>
<feature type="transmembrane region" description="Helical" evidence="3">
    <location>
        <begin position="1432"/>
        <end position="1450"/>
    </location>
</feature>
<gene>
    <name evidence="5" type="ORF">C1C98_23525</name>
</gene>
<keyword evidence="3" id="KW-0472">Membrane</keyword>
<feature type="region of interest" description="Disordered" evidence="2">
    <location>
        <begin position="1461"/>
        <end position="1542"/>
    </location>
</feature>
<keyword evidence="1" id="KW-0677">Repeat</keyword>
<accession>A0ABN5GGE7</accession>
<dbReference type="EMBL" id="CP025738">
    <property type="protein sequence ID" value="AUO48211.1"/>
    <property type="molecule type" value="Genomic_DNA"/>
</dbReference>
<keyword evidence="3" id="KW-0812">Transmembrane</keyword>
<keyword evidence="3" id="KW-1133">Transmembrane helix</keyword>
<feature type="region of interest" description="Disordered" evidence="2">
    <location>
        <begin position="420"/>
        <end position="441"/>
    </location>
</feature>
<proteinExistence type="predicted"/>
<protein>
    <submittedName>
        <fullName evidence="5">Sugar-binding protein</fullName>
    </submittedName>
</protein>
<feature type="domain" description="Teneurin-like YD-shell" evidence="4">
    <location>
        <begin position="1096"/>
        <end position="1376"/>
    </location>
</feature>
<keyword evidence="6" id="KW-1185">Reference proteome</keyword>
<feature type="compositionally biased region" description="Polar residues" evidence="2">
    <location>
        <begin position="427"/>
        <end position="441"/>
    </location>
</feature>
<dbReference type="Proteomes" id="UP000235315">
    <property type="component" value="Chromosome"/>
</dbReference>
<evidence type="ECO:0000313" key="6">
    <source>
        <dbReference type="Proteomes" id="UP000235315"/>
    </source>
</evidence>
<reference evidence="5 6" key="1">
    <citation type="submission" date="2018-01" db="EMBL/GenBank/DDBJ databases">
        <title>Tropical forage species Digitaria eriantha prevents oxidative stress under low temperature conditions by the incorporation of polyhydroxybutyrate-producing endophytic bacteria.</title>
        <authorList>
            <person name="Stritzler M."/>
            <person name="Ayub N."/>
        </authorList>
    </citation>
    <scope>NUCLEOTIDE SEQUENCE [LARGE SCALE GENOMIC DNA]</scope>
    <source>
        <strain evidence="5 6">FR1</strain>
    </source>
</reference>
<organism evidence="5 6">
    <name type="scientific">Pseudomonas ogarae (strain DSM 112162 / CECT 30235 / F113)</name>
    <dbReference type="NCBI Taxonomy" id="1114970"/>
    <lineage>
        <taxon>Bacteria</taxon>
        <taxon>Pseudomonadati</taxon>
        <taxon>Pseudomonadota</taxon>
        <taxon>Gammaproteobacteria</taxon>
        <taxon>Pseudomonadales</taxon>
        <taxon>Pseudomonadaceae</taxon>
        <taxon>Pseudomonas</taxon>
    </lineage>
</organism>
<dbReference type="Pfam" id="PF25023">
    <property type="entry name" value="TEN_YD-shell"/>
    <property type="match status" value="1"/>
</dbReference>
<dbReference type="RefSeq" id="WP_014339723.1">
    <property type="nucleotide sequence ID" value="NC_016830.1"/>
</dbReference>